<keyword evidence="1" id="KW-0812">Transmembrane</keyword>
<organism evidence="2 3">
    <name type="scientific">Candidatus Thiomargarita nelsonii</name>
    <dbReference type="NCBI Taxonomy" id="1003181"/>
    <lineage>
        <taxon>Bacteria</taxon>
        <taxon>Pseudomonadati</taxon>
        <taxon>Pseudomonadota</taxon>
        <taxon>Gammaproteobacteria</taxon>
        <taxon>Thiotrichales</taxon>
        <taxon>Thiotrichaceae</taxon>
        <taxon>Thiomargarita</taxon>
    </lineage>
</organism>
<feature type="transmembrane region" description="Helical" evidence="1">
    <location>
        <begin position="27"/>
        <end position="50"/>
    </location>
</feature>
<feature type="transmembrane region" description="Helical" evidence="1">
    <location>
        <begin position="88"/>
        <end position="107"/>
    </location>
</feature>
<gene>
    <name evidence="2" type="ORF">PN36_08675</name>
</gene>
<dbReference type="AlphaFoldDB" id="A0A4E0QR65"/>
<evidence type="ECO:0000256" key="1">
    <source>
        <dbReference type="SAM" id="Phobius"/>
    </source>
</evidence>
<name>A0A4E0QR65_9GAMM</name>
<keyword evidence="1" id="KW-0472">Membrane</keyword>
<proteinExistence type="predicted"/>
<protein>
    <submittedName>
        <fullName evidence="2">Membrane protein</fullName>
    </submittedName>
</protein>
<sequence>MDTGLTIKSGGQVLFGGSSYQKAAGNYVLFVVWFNFIAGFVYLVAGAGIWLRQRWAVWLSLLIVIATLIAFAFFGLHIFKGGEYETRTVAAMSLRSFVWISIFIFSYRKLIINSYR</sequence>
<feature type="transmembrane region" description="Helical" evidence="1">
    <location>
        <begin position="57"/>
        <end position="76"/>
    </location>
</feature>
<reference evidence="2 3" key="1">
    <citation type="journal article" date="2016" name="Front. Microbiol.">
        <title>Single-Cell (Meta-)Genomics of a Dimorphic Candidatus Thiomargarita nelsonii Reveals Genomic Plasticity.</title>
        <authorList>
            <person name="Flood B.E."/>
            <person name="Fliss P."/>
            <person name="Jones D.S."/>
            <person name="Dick G.J."/>
            <person name="Jain S."/>
            <person name="Kaster A.K."/>
            <person name="Winkel M."/>
            <person name="Mussmann M."/>
            <person name="Bailey J."/>
        </authorList>
    </citation>
    <scope>NUCLEOTIDE SEQUENCE [LARGE SCALE GENOMIC DNA]</scope>
    <source>
        <strain evidence="2">Hydrate Ridge</strain>
    </source>
</reference>
<evidence type="ECO:0000313" key="3">
    <source>
        <dbReference type="Proteomes" id="UP000030428"/>
    </source>
</evidence>
<dbReference type="EMBL" id="JSZA02000025">
    <property type="protein sequence ID" value="TGO03323.1"/>
    <property type="molecule type" value="Genomic_DNA"/>
</dbReference>
<comment type="caution">
    <text evidence="2">The sequence shown here is derived from an EMBL/GenBank/DDBJ whole genome shotgun (WGS) entry which is preliminary data.</text>
</comment>
<keyword evidence="1" id="KW-1133">Transmembrane helix</keyword>
<evidence type="ECO:0000313" key="2">
    <source>
        <dbReference type="EMBL" id="TGO03323.1"/>
    </source>
</evidence>
<keyword evidence="3" id="KW-1185">Reference proteome</keyword>
<dbReference type="Proteomes" id="UP000030428">
    <property type="component" value="Unassembled WGS sequence"/>
</dbReference>
<accession>A0A4E0QR65</accession>